<sequence>MTGERLPGRIDTLTEEQEIMLKYTWHRLLSIFVQEARPTTGTAPEVEDTSKKSKWGFRSAGKESGSKDVFLGATQDVAWLTLPLEDAIPLIPGEDLATTFWNMVMADNADAVVLRFLRARKWNEDAALAMLLNCLRWRLVSRVDDITSLGEHGVRDALEKLKPGMGDSFIENLFSNKAVIGGPDKNGRPICYINVRFHYKEEQELEVLKILCIYFMESSRMIVHQPFETSCLVFNMEGFTLANMDFDFVRFLLQCFEAYYPETLGQALIHKAPWVFSTVWSVITAMLDPVVASKIVFTKNIDQLGEFIDSSVLPTFITGEGNIQRNAIIPQLPSPGKLPKDLLNTQAYKDYRNVCEQYCYLTFFWSLSSFPARDARRKAHALYVRRHAIRAEPILRGRTHFHDAGLADVVKERLILKYFGHVEETDITDKV</sequence>
<dbReference type="SMART" id="SM00516">
    <property type="entry name" value="SEC14"/>
    <property type="match status" value="1"/>
</dbReference>
<dbReference type="SMART" id="SM01100">
    <property type="entry name" value="CRAL_TRIO_N"/>
    <property type="match status" value="1"/>
</dbReference>
<dbReference type="InterPro" id="IPR052432">
    <property type="entry name" value="PITP/CRAL-TRIO"/>
</dbReference>
<dbReference type="InterPro" id="IPR036865">
    <property type="entry name" value="CRAL-TRIO_dom_sf"/>
</dbReference>
<dbReference type="Pfam" id="PF00650">
    <property type="entry name" value="CRAL_TRIO"/>
    <property type="match status" value="1"/>
</dbReference>
<dbReference type="AlphaFoldDB" id="A0A1X2GUU5"/>
<evidence type="ECO:0000259" key="1">
    <source>
        <dbReference type="PROSITE" id="PS50191"/>
    </source>
</evidence>
<dbReference type="STRING" id="101127.A0A1X2GUU5"/>
<dbReference type="InterPro" id="IPR036273">
    <property type="entry name" value="CRAL/TRIO_N_dom_sf"/>
</dbReference>
<dbReference type="PROSITE" id="PS50191">
    <property type="entry name" value="CRAL_TRIO"/>
    <property type="match status" value="1"/>
</dbReference>
<dbReference type="SUPFAM" id="SSF46938">
    <property type="entry name" value="CRAL/TRIO N-terminal domain"/>
    <property type="match status" value="1"/>
</dbReference>
<feature type="domain" description="CRAL-TRIO" evidence="1">
    <location>
        <begin position="167"/>
        <end position="325"/>
    </location>
</feature>
<dbReference type="OrthoDB" id="43460at2759"/>
<reference evidence="2 3" key="1">
    <citation type="submission" date="2016-07" db="EMBL/GenBank/DDBJ databases">
        <title>Pervasive Adenine N6-methylation of Active Genes in Fungi.</title>
        <authorList>
            <consortium name="DOE Joint Genome Institute"/>
            <person name="Mondo S.J."/>
            <person name="Dannebaum R.O."/>
            <person name="Kuo R.C."/>
            <person name="Labutti K."/>
            <person name="Haridas S."/>
            <person name="Kuo A."/>
            <person name="Salamov A."/>
            <person name="Ahrendt S.R."/>
            <person name="Lipzen A."/>
            <person name="Sullivan W."/>
            <person name="Andreopoulos W.B."/>
            <person name="Clum A."/>
            <person name="Lindquist E."/>
            <person name="Daum C."/>
            <person name="Ramamoorthy G.K."/>
            <person name="Gryganskyi A."/>
            <person name="Culley D."/>
            <person name="Magnuson J.K."/>
            <person name="James T.Y."/>
            <person name="O'Malley M.A."/>
            <person name="Stajich J.E."/>
            <person name="Spatafora J.W."/>
            <person name="Visel A."/>
            <person name="Grigoriev I.V."/>
        </authorList>
    </citation>
    <scope>NUCLEOTIDE SEQUENCE [LARGE SCALE GENOMIC DNA]</scope>
    <source>
        <strain evidence="2 3">NRRL 3301</strain>
    </source>
</reference>
<dbReference type="Proteomes" id="UP000242146">
    <property type="component" value="Unassembled WGS sequence"/>
</dbReference>
<proteinExistence type="predicted"/>
<dbReference type="InterPro" id="IPR001251">
    <property type="entry name" value="CRAL-TRIO_dom"/>
</dbReference>
<comment type="caution">
    <text evidence="2">The sequence shown here is derived from an EMBL/GenBank/DDBJ whole genome shotgun (WGS) entry which is preliminary data.</text>
</comment>
<dbReference type="Pfam" id="PF03765">
    <property type="entry name" value="CRAL_TRIO_N"/>
    <property type="match status" value="1"/>
</dbReference>
<protein>
    <submittedName>
        <fullName evidence="2">CRAL/TRIO domain-containing protein</fullName>
    </submittedName>
</protein>
<dbReference type="Gene3D" id="3.40.525.10">
    <property type="entry name" value="CRAL-TRIO lipid binding domain"/>
    <property type="match status" value="1"/>
</dbReference>
<dbReference type="PANTHER" id="PTHR46590">
    <property type="entry name" value="PHOSPHATIDYLINOSITOL TRANSFER PROTEIN CSR1-RELATED"/>
    <property type="match status" value="1"/>
</dbReference>
<keyword evidence="3" id="KW-1185">Reference proteome</keyword>
<evidence type="ECO:0000313" key="3">
    <source>
        <dbReference type="Proteomes" id="UP000242146"/>
    </source>
</evidence>
<dbReference type="InterPro" id="IPR011074">
    <property type="entry name" value="CRAL/TRIO_N_dom"/>
</dbReference>
<name>A0A1X2GUU5_9FUNG</name>
<organism evidence="2 3">
    <name type="scientific">Hesseltinella vesiculosa</name>
    <dbReference type="NCBI Taxonomy" id="101127"/>
    <lineage>
        <taxon>Eukaryota</taxon>
        <taxon>Fungi</taxon>
        <taxon>Fungi incertae sedis</taxon>
        <taxon>Mucoromycota</taxon>
        <taxon>Mucoromycotina</taxon>
        <taxon>Mucoromycetes</taxon>
        <taxon>Mucorales</taxon>
        <taxon>Cunninghamellaceae</taxon>
        <taxon>Hesseltinella</taxon>
    </lineage>
</organism>
<accession>A0A1X2GUU5</accession>
<evidence type="ECO:0000313" key="2">
    <source>
        <dbReference type="EMBL" id="ORX61780.1"/>
    </source>
</evidence>
<gene>
    <name evidence="2" type="ORF">DM01DRAFT_1129482</name>
</gene>
<dbReference type="PANTHER" id="PTHR46590:SF1">
    <property type="entry name" value="PHOSPHATIDYLINOSITOL TRANSFER PROTEIN CSR1"/>
    <property type="match status" value="1"/>
</dbReference>
<dbReference type="SUPFAM" id="SSF52087">
    <property type="entry name" value="CRAL/TRIO domain"/>
    <property type="match status" value="1"/>
</dbReference>
<dbReference type="EMBL" id="MCGT01000003">
    <property type="protein sequence ID" value="ORX61780.1"/>
    <property type="molecule type" value="Genomic_DNA"/>
</dbReference>
<dbReference type="CDD" id="cd00170">
    <property type="entry name" value="SEC14"/>
    <property type="match status" value="1"/>
</dbReference>